<dbReference type="Gene3D" id="3.40.50.720">
    <property type="entry name" value="NAD(P)-binding Rossmann-like Domain"/>
    <property type="match status" value="1"/>
</dbReference>
<dbReference type="GO" id="GO:0004757">
    <property type="term" value="F:sepiapterin reductase (NADP+) activity"/>
    <property type="evidence" value="ECO:0007669"/>
    <property type="project" value="TreeGrafter"/>
</dbReference>
<evidence type="ECO:0000256" key="4">
    <source>
        <dbReference type="ARBA" id="ARBA00022857"/>
    </source>
</evidence>
<dbReference type="EMBL" id="LITU01000050">
    <property type="protein sequence ID" value="KOY16876.1"/>
    <property type="molecule type" value="Genomic_DNA"/>
</dbReference>
<keyword evidence="5" id="KW-0560">Oxidoreductase</keyword>
<dbReference type="GO" id="GO:0005737">
    <property type="term" value="C:cytoplasm"/>
    <property type="evidence" value="ECO:0007669"/>
    <property type="project" value="UniProtKB-SubCell"/>
</dbReference>
<dbReference type="OrthoDB" id="9794387at2"/>
<evidence type="ECO:0000313" key="7">
    <source>
        <dbReference type="Proteomes" id="UP000037688"/>
    </source>
</evidence>
<dbReference type="AlphaFoldDB" id="A0A0M9BRI9"/>
<comment type="subcellular location">
    <subcellularLocation>
        <location evidence="1">Cytoplasm</location>
    </subcellularLocation>
</comment>
<dbReference type="RefSeq" id="WP_053780361.1">
    <property type="nucleotide sequence ID" value="NZ_LITU01000050.1"/>
</dbReference>
<evidence type="ECO:0000256" key="3">
    <source>
        <dbReference type="ARBA" id="ARBA00022490"/>
    </source>
</evidence>
<dbReference type="InterPro" id="IPR020904">
    <property type="entry name" value="Sc_DH/Rdtase_CS"/>
</dbReference>
<accession>A0A0M9BRI9</accession>
<keyword evidence="3" id="KW-0963">Cytoplasm</keyword>
<dbReference type="SUPFAM" id="SSF51735">
    <property type="entry name" value="NAD(P)-binding Rossmann-fold domains"/>
    <property type="match status" value="1"/>
</dbReference>
<dbReference type="InterPro" id="IPR036291">
    <property type="entry name" value="NAD(P)-bd_dom_sf"/>
</dbReference>
<dbReference type="InterPro" id="IPR002347">
    <property type="entry name" value="SDR_fam"/>
</dbReference>
<gene>
    <name evidence="6" type="ORF">AMS66_08375</name>
</gene>
<dbReference type="PROSITE" id="PS00061">
    <property type="entry name" value="ADH_SHORT"/>
    <property type="match status" value="1"/>
</dbReference>
<name>A0A0M9BRI9_9BACL</name>
<protein>
    <submittedName>
        <fullName evidence="6">Short-chain dehydrogenase</fullName>
    </submittedName>
</protein>
<evidence type="ECO:0000313" key="6">
    <source>
        <dbReference type="EMBL" id="KOY16876.1"/>
    </source>
</evidence>
<dbReference type="PATRIC" id="fig|1705561.3.peg.1509"/>
<dbReference type="InterPro" id="IPR051721">
    <property type="entry name" value="Biopterin_syn/organic_redct"/>
</dbReference>
<evidence type="ECO:0000256" key="2">
    <source>
        <dbReference type="ARBA" id="ARBA00006484"/>
    </source>
</evidence>
<keyword evidence="7" id="KW-1185">Reference proteome</keyword>
<dbReference type="PANTHER" id="PTHR44085:SF2">
    <property type="entry name" value="SEPIAPTERIN REDUCTASE"/>
    <property type="match status" value="1"/>
</dbReference>
<dbReference type="PRINTS" id="PR00081">
    <property type="entry name" value="GDHRDH"/>
</dbReference>
<dbReference type="Proteomes" id="UP000037688">
    <property type="component" value="Unassembled WGS sequence"/>
</dbReference>
<evidence type="ECO:0000256" key="5">
    <source>
        <dbReference type="ARBA" id="ARBA00023002"/>
    </source>
</evidence>
<dbReference type="PANTHER" id="PTHR44085">
    <property type="entry name" value="SEPIAPTERIN REDUCTASE"/>
    <property type="match status" value="1"/>
</dbReference>
<sequence length="246" mass="26865">MGNRYFIITGTSKGIGKQLAELLLKKGDYVYGIARGTADMKEATDRYKHFQYDLGDLSGIDELVSHILKQIPLQEAEFIGLINNAAMLEPLKPIDRCSAEEISLNLNISLAAPMILTSSFIKHTNHLTARRKIVNVSSGSGSYPAPSMASYCTSKAGMNMFTQCIAMEQSGQPNPVEVIAFDPGMVDTELQAVARGKGAEEFALSEVFGQVYNAGQLRSPQDVAKQLIERMEEISDPSEVLHTMEG</sequence>
<comment type="similarity">
    <text evidence="2">Belongs to the short-chain dehydrogenases/reductases (SDR) family.</text>
</comment>
<proteinExistence type="inferred from homology"/>
<reference evidence="6 7" key="1">
    <citation type="submission" date="2015-08" db="EMBL/GenBank/DDBJ databases">
        <title>Draft genome sequence of cellulolytic and xylanolytic Paenibacillus sp. A59, isolated from a decaying forest soil from Patagonia, Argentina.</title>
        <authorList>
            <person name="Ghio S."/>
            <person name="Caceres A.M."/>
            <person name="Talia P."/>
            <person name="Grasso D."/>
            <person name="Campos E."/>
        </authorList>
    </citation>
    <scope>NUCLEOTIDE SEQUENCE [LARGE SCALE GENOMIC DNA]</scope>
    <source>
        <strain evidence="6 7">A59</strain>
    </source>
</reference>
<dbReference type="GO" id="GO:0006729">
    <property type="term" value="P:tetrahydrobiopterin biosynthetic process"/>
    <property type="evidence" value="ECO:0007669"/>
    <property type="project" value="TreeGrafter"/>
</dbReference>
<organism evidence="6 7">
    <name type="scientific">Paenibacillus xylanivorans</name>
    <dbReference type="NCBI Taxonomy" id="1705561"/>
    <lineage>
        <taxon>Bacteria</taxon>
        <taxon>Bacillati</taxon>
        <taxon>Bacillota</taxon>
        <taxon>Bacilli</taxon>
        <taxon>Bacillales</taxon>
        <taxon>Paenibacillaceae</taxon>
        <taxon>Paenibacillus</taxon>
    </lineage>
</organism>
<evidence type="ECO:0000256" key="1">
    <source>
        <dbReference type="ARBA" id="ARBA00004496"/>
    </source>
</evidence>
<keyword evidence="4" id="KW-0521">NADP</keyword>
<dbReference type="Pfam" id="PF00106">
    <property type="entry name" value="adh_short"/>
    <property type="match status" value="1"/>
</dbReference>
<comment type="caution">
    <text evidence="6">The sequence shown here is derived from an EMBL/GenBank/DDBJ whole genome shotgun (WGS) entry which is preliminary data.</text>
</comment>